<gene>
    <name evidence="1" type="ORF">VNO77_32128</name>
</gene>
<dbReference type="Proteomes" id="UP001367508">
    <property type="component" value="Unassembled WGS sequence"/>
</dbReference>
<accession>A0AAN9KPT7</accession>
<dbReference type="AlphaFoldDB" id="A0AAN9KPT7"/>
<sequence length="107" mass="12441">MVAKREGFNVGLLGIIPTKGGHQTGWGRKMLTFRKSTLIEMQSDLAHVCRRFNRVQVHVIFDFFKWLMLIQGEEVDDVLVELVIFDFHSCNDGERQYSTQYGFAEEK</sequence>
<dbReference type="EMBL" id="JAYMYQ010000007">
    <property type="protein sequence ID" value="KAK7321462.1"/>
    <property type="molecule type" value="Genomic_DNA"/>
</dbReference>
<evidence type="ECO:0000313" key="1">
    <source>
        <dbReference type="EMBL" id="KAK7321462.1"/>
    </source>
</evidence>
<evidence type="ECO:0000313" key="2">
    <source>
        <dbReference type="Proteomes" id="UP001367508"/>
    </source>
</evidence>
<proteinExistence type="predicted"/>
<name>A0AAN9KPT7_CANGL</name>
<reference evidence="1 2" key="1">
    <citation type="submission" date="2024-01" db="EMBL/GenBank/DDBJ databases">
        <title>The genomes of 5 underutilized Papilionoideae crops provide insights into root nodulation and disease resistanc.</title>
        <authorList>
            <person name="Jiang F."/>
        </authorList>
    </citation>
    <scope>NUCLEOTIDE SEQUENCE [LARGE SCALE GENOMIC DNA]</scope>
    <source>
        <strain evidence="1">LVBAO_FW01</strain>
        <tissue evidence="1">Leaves</tissue>
    </source>
</reference>
<keyword evidence="2" id="KW-1185">Reference proteome</keyword>
<comment type="caution">
    <text evidence="1">The sequence shown here is derived from an EMBL/GenBank/DDBJ whole genome shotgun (WGS) entry which is preliminary data.</text>
</comment>
<protein>
    <submittedName>
        <fullName evidence="1">Uncharacterized protein</fullName>
    </submittedName>
</protein>
<organism evidence="1 2">
    <name type="scientific">Canavalia gladiata</name>
    <name type="common">Sword bean</name>
    <name type="synonym">Dolichos gladiatus</name>
    <dbReference type="NCBI Taxonomy" id="3824"/>
    <lineage>
        <taxon>Eukaryota</taxon>
        <taxon>Viridiplantae</taxon>
        <taxon>Streptophyta</taxon>
        <taxon>Embryophyta</taxon>
        <taxon>Tracheophyta</taxon>
        <taxon>Spermatophyta</taxon>
        <taxon>Magnoliopsida</taxon>
        <taxon>eudicotyledons</taxon>
        <taxon>Gunneridae</taxon>
        <taxon>Pentapetalae</taxon>
        <taxon>rosids</taxon>
        <taxon>fabids</taxon>
        <taxon>Fabales</taxon>
        <taxon>Fabaceae</taxon>
        <taxon>Papilionoideae</taxon>
        <taxon>50 kb inversion clade</taxon>
        <taxon>NPAAA clade</taxon>
        <taxon>indigoferoid/millettioid clade</taxon>
        <taxon>Phaseoleae</taxon>
        <taxon>Canavalia</taxon>
    </lineage>
</organism>